<dbReference type="PANTHER" id="PTHR10491">
    <property type="entry name" value="DTDP-4-DEHYDRORHAMNOSE REDUCTASE"/>
    <property type="match status" value="1"/>
</dbReference>
<dbReference type="GO" id="GO:0048270">
    <property type="term" value="F:methionine adenosyltransferase regulator activity"/>
    <property type="evidence" value="ECO:0007669"/>
    <property type="project" value="TreeGrafter"/>
</dbReference>
<comment type="pathway">
    <text evidence="1 6">Carbohydrate biosynthesis; dTDP-L-rhamnose biosynthesis.</text>
</comment>
<comment type="similarity">
    <text evidence="2 6">Belongs to the dTDP-4-dehydrorhamnose reductase family.</text>
</comment>
<dbReference type="GO" id="GO:0048269">
    <property type="term" value="C:methionine adenosyltransferase complex"/>
    <property type="evidence" value="ECO:0007669"/>
    <property type="project" value="TreeGrafter"/>
</dbReference>
<dbReference type="UniPathway" id="UPA00124"/>
<dbReference type="InterPro" id="IPR029903">
    <property type="entry name" value="RmlD-like-bd"/>
</dbReference>
<organism evidence="8 9">
    <name type="scientific">Ulvibacter litoralis</name>
    <dbReference type="NCBI Taxonomy" id="227084"/>
    <lineage>
        <taxon>Bacteria</taxon>
        <taxon>Pseudomonadati</taxon>
        <taxon>Bacteroidota</taxon>
        <taxon>Flavobacteriia</taxon>
        <taxon>Flavobacteriales</taxon>
        <taxon>Flavobacteriaceae</taxon>
        <taxon>Ulvibacter</taxon>
    </lineage>
</organism>
<dbReference type="AlphaFoldDB" id="A0A1G7FS52"/>
<dbReference type="InterPro" id="IPR036291">
    <property type="entry name" value="NAD(P)-bd_dom_sf"/>
</dbReference>
<name>A0A1G7FS52_9FLAO</name>
<evidence type="ECO:0000256" key="6">
    <source>
        <dbReference type="RuleBase" id="RU364082"/>
    </source>
</evidence>
<dbReference type="InterPro" id="IPR005913">
    <property type="entry name" value="dTDP_dehydrorham_reduct"/>
</dbReference>
<dbReference type="SUPFAM" id="SSF51735">
    <property type="entry name" value="NAD(P)-binding Rossmann-fold domains"/>
    <property type="match status" value="1"/>
</dbReference>
<dbReference type="GO" id="GO:0019305">
    <property type="term" value="P:dTDP-rhamnose biosynthetic process"/>
    <property type="evidence" value="ECO:0007669"/>
    <property type="project" value="UniProtKB-UniPathway"/>
</dbReference>
<evidence type="ECO:0000313" key="9">
    <source>
        <dbReference type="Proteomes" id="UP000199321"/>
    </source>
</evidence>
<dbReference type="STRING" id="227084.SAMN05421855_102744"/>
<dbReference type="GO" id="GO:0006556">
    <property type="term" value="P:S-adenosylmethionine biosynthetic process"/>
    <property type="evidence" value="ECO:0007669"/>
    <property type="project" value="TreeGrafter"/>
</dbReference>
<dbReference type="OrthoDB" id="1415031at2"/>
<dbReference type="Pfam" id="PF04321">
    <property type="entry name" value="RmlD_sub_bind"/>
    <property type="match status" value="1"/>
</dbReference>
<dbReference type="EMBL" id="FNBA01000002">
    <property type="protein sequence ID" value="SDE78743.1"/>
    <property type="molecule type" value="Genomic_DNA"/>
</dbReference>
<evidence type="ECO:0000259" key="7">
    <source>
        <dbReference type="Pfam" id="PF04321"/>
    </source>
</evidence>
<evidence type="ECO:0000256" key="3">
    <source>
        <dbReference type="ARBA" id="ARBA00012929"/>
    </source>
</evidence>
<protein>
    <recommendedName>
        <fullName evidence="4 6">dTDP-4-dehydrorhamnose reductase</fullName>
        <ecNumber evidence="3 6">1.1.1.133</ecNumber>
    </recommendedName>
</protein>
<evidence type="ECO:0000256" key="2">
    <source>
        <dbReference type="ARBA" id="ARBA00010944"/>
    </source>
</evidence>
<dbReference type="EC" id="1.1.1.133" evidence="3 6"/>
<feature type="domain" description="RmlD-like substrate binding" evidence="7">
    <location>
        <begin position="11"/>
        <end position="238"/>
    </location>
</feature>
<dbReference type="Proteomes" id="UP000199321">
    <property type="component" value="Unassembled WGS sequence"/>
</dbReference>
<keyword evidence="9" id="KW-1185">Reference proteome</keyword>
<proteinExistence type="inferred from homology"/>
<accession>A0A1G7FS52</accession>
<gene>
    <name evidence="8" type="ORF">SAMN05421855_102744</name>
</gene>
<dbReference type="Gene3D" id="3.40.50.720">
    <property type="entry name" value="NAD(P)-binding Rossmann-like Domain"/>
    <property type="match status" value="1"/>
</dbReference>
<sequence>MQFEKPPLKTKILILGGSGFIGHHIFMELQSYFEVYGTYCHSIGDFSDNKVFYPYCCEEDNLLELLETVKPTHIISAIRGDFKAQFTAHKLLCEYVQNNHFCKLLFLSSAQVFDGKYALPSYENDKPLAESNFGKFKIAIERLLLEQIPAQTTILRLPMVLGIHSPRIIQLRESIKHQATFEVYPNLTISLTTADKIAQQIHYIISKKLDGIFHLASTDMIHHEELFREITTKMGTKTPIFKNVYRSNDDGYLAILPKKNLLPEQYQITVAEVIADCTLNEEILTFKN</sequence>
<dbReference type="PANTHER" id="PTHR10491:SF4">
    <property type="entry name" value="METHIONINE ADENOSYLTRANSFERASE 2 SUBUNIT BETA"/>
    <property type="match status" value="1"/>
</dbReference>
<evidence type="ECO:0000256" key="1">
    <source>
        <dbReference type="ARBA" id="ARBA00004781"/>
    </source>
</evidence>
<evidence type="ECO:0000256" key="5">
    <source>
        <dbReference type="ARBA" id="ARBA00048200"/>
    </source>
</evidence>
<keyword evidence="6" id="KW-0560">Oxidoreductase</keyword>
<dbReference type="GO" id="GO:0008831">
    <property type="term" value="F:dTDP-4-dehydrorhamnose reductase activity"/>
    <property type="evidence" value="ECO:0007669"/>
    <property type="project" value="UniProtKB-EC"/>
</dbReference>
<reference evidence="8 9" key="1">
    <citation type="submission" date="2016-10" db="EMBL/GenBank/DDBJ databases">
        <authorList>
            <person name="de Groot N.N."/>
        </authorList>
    </citation>
    <scope>NUCLEOTIDE SEQUENCE [LARGE SCALE GENOMIC DNA]</scope>
    <source>
        <strain evidence="8 9">DSM 16195</strain>
    </source>
</reference>
<comment type="catalytic activity">
    <reaction evidence="5">
        <text>dTDP-beta-L-rhamnose + NADP(+) = dTDP-4-dehydro-beta-L-rhamnose + NADPH + H(+)</text>
        <dbReference type="Rhea" id="RHEA:21796"/>
        <dbReference type="ChEBI" id="CHEBI:15378"/>
        <dbReference type="ChEBI" id="CHEBI:57510"/>
        <dbReference type="ChEBI" id="CHEBI:57783"/>
        <dbReference type="ChEBI" id="CHEBI:58349"/>
        <dbReference type="ChEBI" id="CHEBI:62830"/>
        <dbReference type="EC" id="1.1.1.133"/>
    </reaction>
</comment>
<dbReference type="RefSeq" id="WP_093143632.1">
    <property type="nucleotide sequence ID" value="NZ_BMWO01000009.1"/>
</dbReference>
<comment type="function">
    <text evidence="6">Catalyzes the reduction of dTDP-6-deoxy-L-lyxo-4-hexulose to yield dTDP-L-rhamnose.</text>
</comment>
<evidence type="ECO:0000313" key="8">
    <source>
        <dbReference type="EMBL" id="SDE78743.1"/>
    </source>
</evidence>
<keyword evidence="6" id="KW-0521">NADP</keyword>
<evidence type="ECO:0000256" key="4">
    <source>
        <dbReference type="ARBA" id="ARBA00017099"/>
    </source>
</evidence>